<dbReference type="SMART" id="SM00900">
    <property type="entry name" value="FMN_bind"/>
    <property type="match status" value="1"/>
</dbReference>
<dbReference type="GO" id="GO:0010181">
    <property type="term" value="F:FMN binding"/>
    <property type="evidence" value="ECO:0007669"/>
    <property type="project" value="InterPro"/>
</dbReference>
<dbReference type="InterPro" id="IPR007329">
    <property type="entry name" value="FMN-bd"/>
</dbReference>
<gene>
    <name evidence="3" type="ORF">FRX57_00385</name>
</gene>
<evidence type="ECO:0000313" key="4">
    <source>
        <dbReference type="Proteomes" id="UP000317430"/>
    </source>
</evidence>
<reference evidence="3 4" key="1">
    <citation type="submission" date="2019-08" db="EMBL/GenBank/DDBJ databases">
        <authorList>
            <person name="Lei W."/>
        </authorList>
    </citation>
    <scope>NUCLEOTIDE SEQUENCE [LARGE SCALE GENOMIC DNA]</scope>
    <source>
        <strain evidence="3 4">CCUG 66496</strain>
    </source>
</reference>
<dbReference type="Gene3D" id="3.90.1010.20">
    <property type="match status" value="1"/>
</dbReference>
<organism evidence="3 4">
    <name type="scientific">Streptococcus cuniculipharyngis</name>
    <dbReference type="NCBI Taxonomy" id="1562651"/>
    <lineage>
        <taxon>Bacteria</taxon>
        <taxon>Bacillati</taxon>
        <taxon>Bacillota</taxon>
        <taxon>Bacilli</taxon>
        <taxon>Lactobacillales</taxon>
        <taxon>Streptococcaceae</taxon>
        <taxon>Streptococcus</taxon>
    </lineage>
</organism>
<dbReference type="Proteomes" id="UP000317430">
    <property type="component" value="Unassembled WGS sequence"/>
</dbReference>
<evidence type="ECO:0000313" key="3">
    <source>
        <dbReference type="EMBL" id="TWS98719.1"/>
    </source>
</evidence>
<dbReference type="EMBL" id="VOHL01000001">
    <property type="protein sequence ID" value="TWS98719.1"/>
    <property type="molecule type" value="Genomic_DNA"/>
</dbReference>
<dbReference type="OrthoDB" id="8099475at2"/>
<keyword evidence="4" id="KW-1185">Reference proteome</keyword>
<dbReference type="GO" id="GO:0016020">
    <property type="term" value="C:membrane"/>
    <property type="evidence" value="ECO:0007669"/>
    <property type="project" value="InterPro"/>
</dbReference>
<sequence>MRKKLMAPAVGLLALGAALADIYLLFFKPASETKANYQPQSELALTNESSSSMNEDQAGNLVDGTYTGQVVTTNRGDYQVQLTVSNGQMSAIDVLAYPQDNPNSVRINENALPQYTSQALTNQSSQVELVSGASEALKGFTGSLQDAITQAQS</sequence>
<proteinExistence type="predicted"/>
<evidence type="ECO:0000256" key="1">
    <source>
        <dbReference type="SAM" id="MobiDB-lite"/>
    </source>
</evidence>
<protein>
    <submittedName>
        <fullName evidence="3">FMN-binding protein</fullName>
    </submittedName>
</protein>
<feature type="compositionally biased region" description="Polar residues" evidence="1">
    <location>
        <begin position="42"/>
        <end position="57"/>
    </location>
</feature>
<dbReference type="AlphaFoldDB" id="A0A5C5SDB0"/>
<feature type="domain" description="FMN-binding" evidence="2">
    <location>
        <begin position="76"/>
        <end position="151"/>
    </location>
</feature>
<accession>A0A5C5SDB0</accession>
<evidence type="ECO:0000259" key="2">
    <source>
        <dbReference type="SMART" id="SM00900"/>
    </source>
</evidence>
<name>A0A5C5SDB0_9STRE</name>
<comment type="caution">
    <text evidence="3">The sequence shown here is derived from an EMBL/GenBank/DDBJ whole genome shotgun (WGS) entry which is preliminary data.</text>
</comment>
<feature type="region of interest" description="Disordered" evidence="1">
    <location>
        <begin position="42"/>
        <end position="61"/>
    </location>
</feature>